<gene>
    <name evidence="3" type="primary">LOC111111003</name>
</gene>
<accession>A0A8B8BJ98</accession>
<sequence>MASLYIVSMILVTCLGSVGLGRGDEAGQEEKDKRLLLSDPQVIQAQLEEMQRRIQALEARGNVQQVSQGTGSVYTVWGRKSCPSVNGTTTVYTGITGGKPYDEAGGGITTLCLPHDPEDAPNDFPTSLQVAGRVSHLYGSEYQFTYRKYALDDDVPCAVCRVESATSVLMIPAKSSCPNTWNMQYRGFLVSDASGNDYR</sequence>
<protein>
    <submittedName>
        <fullName evidence="3">Uncharacterized protein LOC111111003 isoform X3</fullName>
    </submittedName>
</protein>
<reference evidence="3" key="1">
    <citation type="submission" date="2025-08" db="UniProtKB">
        <authorList>
            <consortium name="RefSeq"/>
        </authorList>
    </citation>
    <scope>IDENTIFICATION</scope>
    <source>
        <tissue evidence="3">Whole sample</tissue>
    </source>
</reference>
<keyword evidence="1" id="KW-0732">Signal</keyword>
<keyword evidence="2" id="KW-1185">Reference proteome</keyword>
<dbReference type="GeneID" id="111111003"/>
<proteinExistence type="predicted"/>
<name>A0A8B8BJ98_CRAVI</name>
<dbReference type="PANTHER" id="PTHR24024:SF18">
    <property type="entry name" value="SHORT-CHAIN COLLAGEN C4-LIKE"/>
    <property type="match status" value="1"/>
</dbReference>
<feature type="signal peptide" evidence="1">
    <location>
        <begin position="1"/>
        <end position="23"/>
    </location>
</feature>
<organism evidence="2 3">
    <name type="scientific">Crassostrea virginica</name>
    <name type="common">Eastern oyster</name>
    <dbReference type="NCBI Taxonomy" id="6565"/>
    <lineage>
        <taxon>Eukaryota</taxon>
        <taxon>Metazoa</taxon>
        <taxon>Spiralia</taxon>
        <taxon>Lophotrochozoa</taxon>
        <taxon>Mollusca</taxon>
        <taxon>Bivalvia</taxon>
        <taxon>Autobranchia</taxon>
        <taxon>Pteriomorphia</taxon>
        <taxon>Ostreida</taxon>
        <taxon>Ostreoidea</taxon>
        <taxon>Ostreidae</taxon>
        <taxon>Crassostrea</taxon>
    </lineage>
</organism>
<dbReference type="Proteomes" id="UP000694844">
    <property type="component" value="Chromosome 9"/>
</dbReference>
<evidence type="ECO:0000313" key="2">
    <source>
        <dbReference type="Proteomes" id="UP000694844"/>
    </source>
</evidence>
<dbReference type="InterPro" id="IPR051077">
    <property type="entry name" value="Ca-dependent_lectin"/>
</dbReference>
<dbReference type="OrthoDB" id="6129075at2759"/>
<dbReference type="GO" id="GO:0005615">
    <property type="term" value="C:extracellular space"/>
    <property type="evidence" value="ECO:0007669"/>
    <property type="project" value="TreeGrafter"/>
</dbReference>
<feature type="chain" id="PRO_5033988654" evidence="1">
    <location>
        <begin position="24"/>
        <end position="199"/>
    </location>
</feature>
<dbReference type="PANTHER" id="PTHR24024">
    <property type="entry name" value="PULMONARY SURFACTANT-ASSOCIATED PROTEIN A"/>
    <property type="match status" value="1"/>
</dbReference>
<evidence type="ECO:0000256" key="1">
    <source>
        <dbReference type="SAM" id="SignalP"/>
    </source>
</evidence>
<dbReference type="AlphaFoldDB" id="A0A8B8BJ98"/>
<evidence type="ECO:0000313" key="3">
    <source>
        <dbReference type="RefSeq" id="XP_022303435.1"/>
    </source>
</evidence>
<dbReference type="RefSeq" id="XP_022303435.1">
    <property type="nucleotide sequence ID" value="XM_022447727.1"/>
</dbReference>